<dbReference type="InterPro" id="IPR001242">
    <property type="entry name" value="Condensation_dom"/>
</dbReference>
<evidence type="ECO:0000259" key="1">
    <source>
        <dbReference type="Pfam" id="PF00668"/>
    </source>
</evidence>
<dbReference type="GO" id="GO:0003824">
    <property type="term" value="F:catalytic activity"/>
    <property type="evidence" value="ECO:0007669"/>
    <property type="project" value="InterPro"/>
</dbReference>
<accession>A0A4U9VK55</accession>
<sequence length="168" mass="19653">MLETVQSVRWLPLTPAQFDFWEEFSFHPHQPVSTVAHRITLRGEIDEPGLLAALEQVVAETDVFTIQFQLPDNDDLPLQRCNPQLRPRVRLIELQQTDVAESMMQVDIERQLNLLSQPLAVVWLIRFSPTHYTVYIRAHHIIIDGFGMALIEHRLAELYRARLQKNHR</sequence>
<dbReference type="InterPro" id="IPR023213">
    <property type="entry name" value="CAT-like_dom_sf"/>
</dbReference>
<dbReference type="AlphaFoldDB" id="A0A4U9VK55"/>
<evidence type="ECO:0000313" key="2">
    <source>
        <dbReference type="EMBL" id="VTR46563.1"/>
    </source>
</evidence>
<name>A0A4U9VK55_SERFO</name>
<organism evidence="2">
    <name type="scientific">Serratia fonticola</name>
    <dbReference type="NCBI Taxonomy" id="47917"/>
    <lineage>
        <taxon>Bacteria</taxon>
        <taxon>Pseudomonadati</taxon>
        <taxon>Pseudomonadota</taxon>
        <taxon>Gammaproteobacteria</taxon>
        <taxon>Enterobacterales</taxon>
        <taxon>Yersiniaceae</taxon>
        <taxon>Serratia</taxon>
    </lineage>
</organism>
<reference evidence="2" key="1">
    <citation type="submission" date="2019-05" db="EMBL/GenBank/DDBJ databases">
        <authorList>
            <consortium name="Pathogen Informatics"/>
        </authorList>
    </citation>
    <scope>NUCLEOTIDE SEQUENCE [LARGE SCALE GENOMIC DNA]</scope>
    <source>
        <strain evidence="2">NCTC12965</strain>
    </source>
</reference>
<protein>
    <submittedName>
        <fullName evidence="2">Dimodular nonribosomal peptide synthase</fullName>
    </submittedName>
</protein>
<dbReference type="Pfam" id="PF00668">
    <property type="entry name" value="Condensation"/>
    <property type="match status" value="1"/>
</dbReference>
<proteinExistence type="predicted"/>
<gene>
    <name evidence="2" type="primary">dhbF_4</name>
    <name evidence="2" type="ORF">NCTC12965_05392</name>
</gene>
<dbReference type="EMBL" id="CABEEZ010000116">
    <property type="protein sequence ID" value="VTR46563.1"/>
    <property type="molecule type" value="Genomic_DNA"/>
</dbReference>
<dbReference type="Gene3D" id="3.30.559.10">
    <property type="entry name" value="Chloramphenicol acetyltransferase-like domain"/>
    <property type="match status" value="1"/>
</dbReference>
<feature type="domain" description="Condensation" evidence="1">
    <location>
        <begin position="11"/>
        <end position="165"/>
    </location>
</feature>
<dbReference type="SUPFAM" id="SSF52777">
    <property type="entry name" value="CoA-dependent acyltransferases"/>
    <property type="match status" value="1"/>
</dbReference>